<dbReference type="Pfam" id="PF08568">
    <property type="entry name" value="Kinetochor_Ybp2"/>
    <property type="match status" value="1"/>
</dbReference>
<gene>
    <name evidence="2" type="ORF">M011DRAFT_468689</name>
</gene>
<dbReference type="Proteomes" id="UP000799440">
    <property type="component" value="Unassembled WGS sequence"/>
</dbReference>
<organism evidence="2 3">
    <name type="scientific">Sporormia fimetaria CBS 119925</name>
    <dbReference type="NCBI Taxonomy" id="1340428"/>
    <lineage>
        <taxon>Eukaryota</taxon>
        <taxon>Fungi</taxon>
        <taxon>Dikarya</taxon>
        <taxon>Ascomycota</taxon>
        <taxon>Pezizomycotina</taxon>
        <taxon>Dothideomycetes</taxon>
        <taxon>Pleosporomycetidae</taxon>
        <taxon>Pleosporales</taxon>
        <taxon>Sporormiaceae</taxon>
        <taxon>Sporormia</taxon>
    </lineage>
</organism>
<accession>A0A6A6V8I5</accession>
<feature type="compositionally biased region" description="Acidic residues" evidence="1">
    <location>
        <begin position="231"/>
        <end position="243"/>
    </location>
</feature>
<evidence type="ECO:0000313" key="2">
    <source>
        <dbReference type="EMBL" id="KAF2746206.1"/>
    </source>
</evidence>
<reference evidence="2" key="1">
    <citation type="journal article" date="2020" name="Stud. Mycol.">
        <title>101 Dothideomycetes genomes: a test case for predicting lifestyles and emergence of pathogens.</title>
        <authorList>
            <person name="Haridas S."/>
            <person name="Albert R."/>
            <person name="Binder M."/>
            <person name="Bloem J."/>
            <person name="Labutti K."/>
            <person name="Salamov A."/>
            <person name="Andreopoulos B."/>
            <person name="Baker S."/>
            <person name="Barry K."/>
            <person name="Bills G."/>
            <person name="Bluhm B."/>
            <person name="Cannon C."/>
            <person name="Castanera R."/>
            <person name="Culley D."/>
            <person name="Daum C."/>
            <person name="Ezra D."/>
            <person name="Gonzalez J."/>
            <person name="Henrissat B."/>
            <person name="Kuo A."/>
            <person name="Liang C."/>
            <person name="Lipzen A."/>
            <person name="Lutzoni F."/>
            <person name="Magnuson J."/>
            <person name="Mondo S."/>
            <person name="Nolan M."/>
            <person name="Ohm R."/>
            <person name="Pangilinan J."/>
            <person name="Park H.-J."/>
            <person name="Ramirez L."/>
            <person name="Alfaro M."/>
            <person name="Sun H."/>
            <person name="Tritt A."/>
            <person name="Yoshinaga Y."/>
            <person name="Zwiers L.-H."/>
            <person name="Turgeon B."/>
            <person name="Goodwin S."/>
            <person name="Spatafora J."/>
            <person name="Crous P."/>
            <person name="Grigoriev I."/>
        </authorList>
    </citation>
    <scope>NUCLEOTIDE SEQUENCE</scope>
    <source>
        <strain evidence="2">CBS 119925</strain>
    </source>
</reference>
<protein>
    <submittedName>
        <fullName evidence="2">DUF1760-domain-containing protein</fullName>
    </submittedName>
</protein>
<feature type="compositionally biased region" description="Low complexity" evidence="1">
    <location>
        <begin position="119"/>
        <end position="133"/>
    </location>
</feature>
<feature type="region of interest" description="Disordered" evidence="1">
    <location>
        <begin position="334"/>
        <end position="359"/>
    </location>
</feature>
<dbReference type="PANTHER" id="PTHR28020">
    <property type="entry name" value="YAP1-BINDING PROTEIN 1-RELATED"/>
    <property type="match status" value="1"/>
</dbReference>
<feature type="region of interest" description="Disordered" evidence="1">
    <location>
        <begin position="99"/>
        <end position="141"/>
    </location>
</feature>
<feature type="region of interest" description="Disordered" evidence="1">
    <location>
        <begin position="207"/>
        <end position="243"/>
    </location>
</feature>
<feature type="compositionally biased region" description="Polar residues" evidence="1">
    <location>
        <begin position="214"/>
        <end position="229"/>
    </location>
</feature>
<dbReference type="InterPro" id="IPR013877">
    <property type="entry name" value="YAP-bd/ALF4/Glomulin"/>
</dbReference>
<proteinExistence type="predicted"/>
<dbReference type="EMBL" id="MU006578">
    <property type="protein sequence ID" value="KAF2746206.1"/>
    <property type="molecule type" value="Genomic_DNA"/>
</dbReference>
<evidence type="ECO:0000256" key="1">
    <source>
        <dbReference type="SAM" id="MobiDB-lite"/>
    </source>
</evidence>
<sequence length="668" mass="73485">MAEAKKQDNPLVDALPPVTDYVTYLTIVEYNLTEENLPVLHDVLQDSELTKNIGWDLIQLLLSLLPASEDCLNDIAAKGNPRECILKVTEALRLLEFEDDQTASDSDEDQLSRTEKPLETTGTPPGEPSSSEGQVPLPSSEAPLPYQKFQVLLSLLATLHRRIKTKYPSRFLSTSLQAVLSAFNKASTHQGELTLAVIKFVNALSGTKRPSLPPRTSTGDLLRRTTGSSEPDPEAQQDPPPAEEDTLVNRLLQSFITHICEDYMLSLNSADDVPGLSWSNRLMEKYEPRRIVPNKRVYADLFAEEEGLKSRTAILGQLVALAQDLRLSTEELRRTISDPEGETQGALGDEDDPPESAADIPLSKTGALLLFVARIIKHELYDSASTNKDAAPAIFPDHATLLSNFVGEVGPQTAGMEPEALLDAILALGLVALHNNNIGEPKDDDEFTQYLQTLSLISANSPSPGLRYNAHYIVSTVLRSHPSDLLRLTFIRDTLEHCPYENLKASAVGWLKGETLEANMPQAGEEAEERTESIFATPVALSNVSPFLFPDLTDAWNSKSDIVEDWVRFRTELGFYLAALNFYYLLLTATMLHENLDIVGLHKSSSIEATYLDPLKSGVKRFREALKEGGSLENSETGEGTGHAEMDLALLEDVIKRVESGIRGLNAS</sequence>
<dbReference type="GO" id="GO:0034599">
    <property type="term" value="P:cellular response to oxidative stress"/>
    <property type="evidence" value="ECO:0007669"/>
    <property type="project" value="InterPro"/>
</dbReference>
<dbReference type="PANTHER" id="PTHR28020:SF1">
    <property type="entry name" value="YAP1-BINDING PROTEIN 1-RELATED"/>
    <property type="match status" value="1"/>
</dbReference>
<evidence type="ECO:0000313" key="3">
    <source>
        <dbReference type="Proteomes" id="UP000799440"/>
    </source>
</evidence>
<feature type="compositionally biased region" description="Acidic residues" evidence="1">
    <location>
        <begin position="99"/>
        <end position="109"/>
    </location>
</feature>
<dbReference type="InterPro" id="IPR040347">
    <property type="entry name" value="YBP1/2"/>
</dbReference>
<dbReference type="AlphaFoldDB" id="A0A6A6V8I5"/>
<keyword evidence="3" id="KW-1185">Reference proteome</keyword>
<name>A0A6A6V8I5_9PLEO</name>
<dbReference type="OrthoDB" id="5396786at2759"/>
<dbReference type="GO" id="GO:0005737">
    <property type="term" value="C:cytoplasm"/>
    <property type="evidence" value="ECO:0007669"/>
    <property type="project" value="TreeGrafter"/>
</dbReference>